<dbReference type="InterPro" id="IPR000562">
    <property type="entry name" value="FN_type2_dom"/>
</dbReference>
<dbReference type="FunFam" id="2.10.10.10:FF:000003">
    <property type="entry name" value="binder of sperm protein homolog 1"/>
    <property type="match status" value="1"/>
</dbReference>
<reference evidence="9" key="1">
    <citation type="submission" date="2021-02" db="EMBL/GenBank/DDBJ databases">
        <authorList>
            <person name="Nowell W R."/>
        </authorList>
    </citation>
    <scope>NUCLEOTIDE SEQUENCE</scope>
</reference>
<evidence type="ECO:0000256" key="3">
    <source>
        <dbReference type="ARBA" id="ARBA00022525"/>
    </source>
</evidence>
<protein>
    <recommendedName>
        <fullName evidence="11">GST N-terminal domain-containing protein</fullName>
    </recommendedName>
</protein>
<dbReference type="InterPro" id="IPR051666">
    <property type="entry name" value="SP_Capacitation_Regulator"/>
</dbReference>
<dbReference type="PANTHER" id="PTHR22918">
    <property type="entry name" value="SEMINAL PLASMA PROTEIN"/>
    <property type="match status" value="1"/>
</dbReference>
<evidence type="ECO:0000313" key="9">
    <source>
        <dbReference type="EMBL" id="CAF0753424.1"/>
    </source>
</evidence>
<dbReference type="Pfam" id="PF00040">
    <property type="entry name" value="fn2"/>
    <property type="match status" value="3"/>
</dbReference>
<evidence type="ECO:0008006" key="11">
    <source>
        <dbReference type="Google" id="ProtNLM"/>
    </source>
</evidence>
<dbReference type="Proteomes" id="UP000663891">
    <property type="component" value="Unassembled WGS sequence"/>
</dbReference>
<accession>A0A813PMQ1</accession>
<evidence type="ECO:0000256" key="6">
    <source>
        <dbReference type="PROSITE-ProRule" id="PRU00479"/>
    </source>
</evidence>
<comment type="similarity">
    <text evidence="2">Belongs to the seminal plasma protein family.</text>
</comment>
<feature type="domain" description="Fibronectin type-II" evidence="8">
    <location>
        <begin position="530"/>
        <end position="576"/>
    </location>
</feature>
<dbReference type="Pfam" id="PF13417">
    <property type="entry name" value="GST_N_3"/>
    <property type="match status" value="1"/>
</dbReference>
<dbReference type="AlphaFoldDB" id="A0A813PMQ1"/>
<comment type="caution">
    <text evidence="6">Lacks conserved residue(s) required for the propagation of feature annotation.</text>
</comment>
<dbReference type="PANTHER" id="PTHR22918:SF1">
    <property type="entry name" value="FIBRONECTIN TYPE-II DOMAIN-CONTAINING PROTEIN"/>
    <property type="match status" value="1"/>
</dbReference>
<evidence type="ECO:0000256" key="1">
    <source>
        <dbReference type="ARBA" id="ARBA00004613"/>
    </source>
</evidence>
<dbReference type="SUPFAM" id="SSF52833">
    <property type="entry name" value="Thioredoxin-like"/>
    <property type="match status" value="1"/>
</dbReference>
<dbReference type="Gene3D" id="2.10.10.10">
    <property type="entry name" value="Fibronectin, type II, collagen-binding"/>
    <property type="match status" value="3"/>
</dbReference>
<dbReference type="InterPro" id="IPR036249">
    <property type="entry name" value="Thioredoxin-like_sf"/>
</dbReference>
<proteinExistence type="inferred from homology"/>
<comment type="subcellular location">
    <subcellularLocation>
        <location evidence="1">Secreted</location>
    </subcellularLocation>
</comment>
<sequence>MENKAKITLYGLSISTCTQRVIAALTEKGLSFKLMSIDFASGEHKSKNYLEEKNPFGVIPVLIDENGFKVYAQSIAPSFTDTKTDSTPHSIFTQFSIGTMQPTLAITAQTPSPLNTVQPNSSSNGETVHIVPSTIEHTDSTLPSRLVSLLLSNNASSTQMPLYTVANNQTNQTDAAGQPSISTISILSTLAATNPTRISNTDREIDTTHGPGLTVPMTTATDHLTSPLLAALMSSSFSRSTLTSNTNDVTSDPNRTGSIANNLMMSSTASITLPHENIDLAHNSIISSTSNLPLLLSTLISHSKITTSPMTAESLKPDATFVTLSPILTSITTSATNINTISSMLSTQQTSGLPVTVFTSVHSETLSSTIRSFSSDPNNTPQNTMDTTSISKAYTSQASSTSIMSSLFPTQTASTILSSMNTISGTSSLSSSPSTVNMILTTLPTTSTSSSVITQITSYLSTTQSILESTASTGIVSSLSSAQIRNNTSLLSLLLTTSGSFISNQTSSMGNNNSSISATAQLNLEITNITAVSDCVFPFLYLGQWYSKCISDVFNDSWCSLTNNFDQDRKWKYCRASRVKTTGGTGNGNDCVFPFIYQGTSFSTCIYRTVTVGTMTSFSLFCSTTPNLDQHGLWGYCLDYGSCYFPFTYNGTTYSDCLSGSQSARWCSTTSNYDRNKMWSNCPVTCDGYPQQDENSVGFRLLTEERPCVFKPLISQDNGLILKYYTIPTCQLEPLCRDNYVPLFKQITCQEDGRYSYPRTICLPKS</sequence>
<evidence type="ECO:0000256" key="2">
    <source>
        <dbReference type="ARBA" id="ARBA00010011"/>
    </source>
</evidence>
<dbReference type="EMBL" id="CAJNON010000006">
    <property type="protein sequence ID" value="CAF0753424.1"/>
    <property type="molecule type" value="Genomic_DNA"/>
</dbReference>
<keyword evidence="4" id="KW-0677">Repeat</keyword>
<evidence type="ECO:0000313" key="10">
    <source>
        <dbReference type="Proteomes" id="UP000663891"/>
    </source>
</evidence>
<evidence type="ECO:0000259" key="8">
    <source>
        <dbReference type="PROSITE" id="PS51092"/>
    </source>
</evidence>
<dbReference type="CDD" id="cd00062">
    <property type="entry name" value="FN2"/>
    <property type="match status" value="3"/>
</dbReference>
<dbReference type="PROSITE" id="PS51092">
    <property type="entry name" value="FN2_2"/>
    <property type="match status" value="3"/>
</dbReference>
<dbReference type="Gene3D" id="3.40.30.10">
    <property type="entry name" value="Glutaredoxin"/>
    <property type="match status" value="1"/>
</dbReference>
<evidence type="ECO:0000259" key="7">
    <source>
        <dbReference type="PROSITE" id="PS50404"/>
    </source>
</evidence>
<keyword evidence="3" id="KW-0964">Secreted</keyword>
<gene>
    <name evidence="9" type="ORF">VCS650_LOCUS1383</name>
</gene>
<organism evidence="9 10">
    <name type="scientific">Adineta steineri</name>
    <dbReference type="NCBI Taxonomy" id="433720"/>
    <lineage>
        <taxon>Eukaryota</taxon>
        <taxon>Metazoa</taxon>
        <taxon>Spiralia</taxon>
        <taxon>Gnathifera</taxon>
        <taxon>Rotifera</taxon>
        <taxon>Eurotatoria</taxon>
        <taxon>Bdelloidea</taxon>
        <taxon>Adinetida</taxon>
        <taxon>Adinetidae</taxon>
        <taxon>Adineta</taxon>
    </lineage>
</organism>
<evidence type="ECO:0000256" key="4">
    <source>
        <dbReference type="ARBA" id="ARBA00022737"/>
    </source>
</evidence>
<dbReference type="PROSITE" id="PS50404">
    <property type="entry name" value="GST_NTER"/>
    <property type="match status" value="1"/>
</dbReference>
<dbReference type="SMART" id="SM00059">
    <property type="entry name" value="FN2"/>
    <property type="match status" value="3"/>
</dbReference>
<dbReference type="InterPro" id="IPR004045">
    <property type="entry name" value="Glutathione_S-Trfase_N"/>
</dbReference>
<feature type="domain" description="Fibronectin type-II" evidence="8">
    <location>
        <begin position="586"/>
        <end position="639"/>
    </location>
</feature>
<dbReference type="SUPFAM" id="SSF57440">
    <property type="entry name" value="Kringle-like"/>
    <property type="match status" value="3"/>
</dbReference>
<dbReference type="GO" id="GO:0008201">
    <property type="term" value="F:heparin binding"/>
    <property type="evidence" value="ECO:0007669"/>
    <property type="project" value="TreeGrafter"/>
</dbReference>
<dbReference type="PROSITE" id="PS00023">
    <property type="entry name" value="FN2_1"/>
    <property type="match status" value="1"/>
</dbReference>
<feature type="domain" description="GST N-terminal" evidence="7">
    <location>
        <begin position="5"/>
        <end position="89"/>
    </location>
</feature>
<dbReference type="OrthoDB" id="406838at2759"/>
<dbReference type="InterPro" id="IPR036943">
    <property type="entry name" value="FN_type2_sf"/>
</dbReference>
<feature type="domain" description="Fibronectin type-II" evidence="8">
    <location>
        <begin position="638"/>
        <end position="684"/>
    </location>
</feature>
<dbReference type="GO" id="GO:0009986">
    <property type="term" value="C:cell surface"/>
    <property type="evidence" value="ECO:0007669"/>
    <property type="project" value="TreeGrafter"/>
</dbReference>
<comment type="caution">
    <text evidence="9">The sequence shown here is derived from an EMBL/GenBank/DDBJ whole genome shotgun (WGS) entry which is preliminary data.</text>
</comment>
<keyword evidence="5" id="KW-1015">Disulfide bond</keyword>
<dbReference type="InterPro" id="IPR013806">
    <property type="entry name" value="Kringle-like"/>
</dbReference>
<evidence type="ECO:0000256" key="5">
    <source>
        <dbReference type="ARBA" id="ARBA00023157"/>
    </source>
</evidence>
<name>A0A813PMQ1_9BILA</name>
<dbReference type="GO" id="GO:0005576">
    <property type="term" value="C:extracellular region"/>
    <property type="evidence" value="ECO:0007669"/>
    <property type="project" value="UniProtKB-SubCell"/>
</dbReference>